<dbReference type="AlphaFoldDB" id="A0A914P9N0"/>
<dbReference type="SUPFAM" id="SSF54695">
    <property type="entry name" value="POZ domain"/>
    <property type="match status" value="1"/>
</dbReference>
<evidence type="ECO:0000259" key="1">
    <source>
        <dbReference type="PROSITE" id="PS50097"/>
    </source>
</evidence>
<accession>A0A914P9N0</accession>
<keyword evidence="2" id="KW-1185">Reference proteome</keyword>
<reference evidence="3" key="1">
    <citation type="submission" date="2022-11" db="UniProtKB">
        <authorList>
            <consortium name="WormBaseParasite"/>
        </authorList>
    </citation>
    <scope>IDENTIFICATION</scope>
</reference>
<proteinExistence type="predicted"/>
<dbReference type="Gene3D" id="1.10.510.10">
    <property type="entry name" value="Transferase(Phosphotransferase) domain 1"/>
    <property type="match status" value="1"/>
</dbReference>
<evidence type="ECO:0000313" key="2">
    <source>
        <dbReference type="Proteomes" id="UP000887578"/>
    </source>
</evidence>
<protein>
    <submittedName>
        <fullName evidence="3">BTB domain-containing protein</fullName>
    </submittedName>
</protein>
<dbReference type="SUPFAM" id="SSF56112">
    <property type="entry name" value="Protein kinase-like (PK-like)"/>
    <property type="match status" value="1"/>
</dbReference>
<dbReference type="Pfam" id="PF00651">
    <property type="entry name" value="BTB"/>
    <property type="match status" value="1"/>
</dbReference>
<sequence>MCLVEILSGERPYAECGNFPGDLCYLRNPNSIALNLFKGIKPQCIKNIPKEFAEFTEIILQCLSVKSEERPSAKKLLENALFASTESIATQSNVTMEKEDENEEVIESIKHPLETRYDIPYPSSTKLAANSLVLVDPFVTYIKPCTCGATKIPDANYSNAKETKKDVSLIKPICTNCQTILSFIHNFDEELTCNTCNISYEFVNKKVVIEKRKEMDDEKFQEKDEIMEDKIQEQLNSSLQTLVDLQRKFPTSAANFSDKENKTVPQSAHISPSVSIQETTIPENKEEKFVENAENGFTLLSPLNAAFESKKYSDVIFFTNDSKKVFAHRCIIFSFSEIFMAFFDQSSEIPIQIDVDFSETIVNRAIQFCYGKIDGIKNFENDLIKFADKYGMKKLKDCCINSLEDQLLTVDNVCDSVVTAFQYDIPSLKEKCKIFIALNKNNIGAEKLSRLPVDFIVSAFLSL</sequence>
<dbReference type="InterPro" id="IPR000210">
    <property type="entry name" value="BTB/POZ_dom"/>
</dbReference>
<feature type="domain" description="BTB" evidence="1">
    <location>
        <begin position="313"/>
        <end position="370"/>
    </location>
</feature>
<dbReference type="PROSITE" id="PS50097">
    <property type="entry name" value="BTB"/>
    <property type="match status" value="1"/>
</dbReference>
<dbReference type="WBParaSite" id="PDA_v2.g14781.t1">
    <property type="protein sequence ID" value="PDA_v2.g14781.t1"/>
    <property type="gene ID" value="PDA_v2.g14781"/>
</dbReference>
<dbReference type="InterPro" id="IPR011333">
    <property type="entry name" value="SKP1/BTB/POZ_sf"/>
</dbReference>
<name>A0A914P9N0_9BILA</name>
<organism evidence="2 3">
    <name type="scientific">Panagrolaimus davidi</name>
    <dbReference type="NCBI Taxonomy" id="227884"/>
    <lineage>
        <taxon>Eukaryota</taxon>
        <taxon>Metazoa</taxon>
        <taxon>Ecdysozoa</taxon>
        <taxon>Nematoda</taxon>
        <taxon>Chromadorea</taxon>
        <taxon>Rhabditida</taxon>
        <taxon>Tylenchina</taxon>
        <taxon>Panagrolaimomorpha</taxon>
        <taxon>Panagrolaimoidea</taxon>
        <taxon>Panagrolaimidae</taxon>
        <taxon>Panagrolaimus</taxon>
    </lineage>
</organism>
<evidence type="ECO:0000313" key="3">
    <source>
        <dbReference type="WBParaSite" id="PDA_v2.g14781.t1"/>
    </source>
</evidence>
<dbReference type="Proteomes" id="UP000887578">
    <property type="component" value="Unplaced"/>
</dbReference>
<dbReference type="SMART" id="SM00225">
    <property type="entry name" value="BTB"/>
    <property type="match status" value="1"/>
</dbReference>
<dbReference type="InterPro" id="IPR011009">
    <property type="entry name" value="Kinase-like_dom_sf"/>
</dbReference>
<dbReference type="PANTHER" id="PTHR24413">
    <property type="entry name" value="SPECKLE-TYPE POZ PROTEIN"/>
    <property type="match status" value="1"/>
</dbReference>
<dbReference type="Gene3D" id="3.30.710.10">
    <property type="entry name" value="Potassium Channel Kv1.1, Chain A"/>
    <property type="match status" value="1"/>
</dbReference>